<dbReference type="InterPro" id="IPR015421">
    <property type="entry name" value="PyrdxlP-dep_Trfase_major"/>
</dbReference>
<evidence type="ECO:0000259" key="8">
    <source>
        <dbReference type="Pfam" id="PF00266"/>
    </source>
</evidence>
<accession>A0A544YKE6</accession>
<protein>
    <recommendedName>
        <fullName evidence="3">cysteine desulfurase</fullName>
        <ecNumber evidence="3">2.8.1.7</ecNumber>
    </recommendedName>
</protein>
<dbReference type="InterPro" id="IPR000192">
    <property type="entry name" value="Aminotrans_V_dom"/>
</dbReference>
<dbReference type="RefSeq" id="WP_142623777.1">
    <property type="nucleotide sequence ID" value="NZ_VIRM01000049.1"/>
</dbReference>
<evidence type="ECO:0000256" key="2">
    <source>
        <dbReference type="ARBA" id="ARBA00010447"/>
    </source>
</evidence>
<dbReference type="Proteomes" id="UP000316541">
    <property type="component" value="Unassembled WGS sequence"/>
</dbReference>
<dbReference type="PANTHER" id="PTHR43586:SF8">
    <property type="entry name" value="CYSTEINE DESULFURASE 1, CHLOROPLASTIC"/>
    <property type="match status" value="1"/>
</dbReference>
<sequence length="426" mass="45709">MKQQTVVTPERKAVAELDIQAVRQDFDLLRGGPGDTPYVYLDSASTSLTPRPVVEAVAHYYSELNANIHRASYAKAIEATRLFEEARETVARFVGAGTDEIVFTANASASLNLVAQLLHRNGLVDDGVVLTTLAEHHSNLLPWRNLGKEVSVKYIELRDDYSVDLDSLETHLRAGGVRLVALNYASNVTGTVNDIAAVSRLAREYGCLLAVDGAQGVPHCGFSAAELDVDFLAFSAHKMLGPTGVGVLYAKKSLLSGLAPVSVGGGTVRSVSASSALPLGGPSRFEVGTPNISGALGLAAAIDYVDRFGMGAIQAYEAELTADALRRFSRMEGVSLFGSRESANRVGTFSFRLDGVPADMLCQVLADAYNIATRGGHHCAQPLVDRLSEDGVCRMSTYFYNTRAELGFFFDSLQSVKDEFSKQGTR</sequence>
<evidence type="ECO:0000256" key="4">
    <source>
        <dbReference type="ARBA" id="ARBA00022679"/>
    </source>
</evidence>
<dbReference type="InterPro" id="IPR015422">
    <property type="entry name" value="PyrdxlP-dep_Trfase_small"/>
</dbReference>
<evidence type="ECO:0000256" key="5">
    <source>
        <dbReference type="ARBA" id="ARBA00022898"/>
    </source>
</evidence>
<reference evidence="9 10" key="1">
    <citation type="submission" date="2019-07" db="EMBL/GenBank/DDBJ databases">
        <title>Microbispora hainanensis DSM 45428.</title>
        <authorList>
            <person name="Thawai C."/>
        </authorList>
    </citation>
    <scope>NUCLEOTIDE SEQUENCE [LARGE SCALE GENOMIC DNA]</scope>
    <source>
        <strain evidence="9 10">DSM 45428</strain>
    </source>
</reference>
<keyword evidence="5" id="KW-0663">Pyridoxal phosphate</keyword>
<dbReference type="EC" id="2.8.1.7" evidence="3"/>
<dbReference type="Pfam" id="PF00266">
    <property type="entry name" value="Aminotran_5"/>
    <property type="match status" value="1"/>
</dbReference>
<gene>
    <name evidence="9" type="ORF">FLX08_30825</name>
</gene>
<dbReference type="Gene3D" id="3.40.640.10">
    <property type="entry name" value="Type I PLP-dependent aspartate aminotransferase-like (Major domain)"/>
    <property type="match status" value="1"/>
</dbReference>
<feature type="domain" description="Aminotransferase class V" evidence="8">
    <location>
        <begin position="39"/>
        <end position="406"/>
    </location>
</feature>
<keyword evidence="4" id="KW-0808">Transferase</keyword>
<dbReference type="SUPFAM" id="SSF53383">
    <property type="entry name" value="PLP-dependent transferases"/>
    <property type="match status" value="1"/>
</dbReference>
<proteinExistence type="inferred from homology"/>
<comment type="similarity">
    <text evidence="2">Belongs to the class-V pyridoxal-phosphate-dependent aminotransferase family. Csd subfamily.</text>
</comment>
<comment type="cofactor">
    <cofactor evidence="1 7">
        <name>pyridoxal 5'-phosphate</name>
        <dbReference type="ChEBI" id="CHEBI:597326"/>
    </cofactor>
</comment>
<dbReference type="AlphaFoldDB" id="A0A544YKE6"/>
<comment type="caution">
    <text evidence="9">The sequence shown here is derived from an EMBL/GenBank/DDBJ whole genome shotgun (WGS) entry which is preliminary data.</text>
</comment>
<comment type="catalytic activity">
    <reaction evidence="6">
        <text>(sulfur carrier)-H + L-cysteine = (sulfur carrier)-SH + L-alanine</text>
        <dbReference type="Rhea" id="RHEA:43892"/>
        <dbReference type="Rhea" id="RHEA-COMP:14737"/>
        <dbReference type="Rhea" id="RHEA-COMP:14739"/>
        <dbReference type="ChEBI" id="CHEBI:29917"/>
        <dbReference type="ChEBI" id="CHEBI:35235"/>
        <dbReference type="ChEBI" id="CHEBI:57972"/>
        <dbReference type="ChEBI" id="CHEBI:64428"/>
        <dbReference type="EC" id="2.8.1.7"/>
    </reaction>
</comment>
<evidence type="ECO:0000256" key="1">
    <source>
        <dbReference type="ARBA" id="ARBA00001933"/>
    </source>
</evidence>
<name>A0A544YKE6_9ACTN</name>
<evidence type="ECO:0000313" key="9">
    <source>
        <dbReference type="EMBL" id="TQS17217.1"/>
    </source>
</evidence>
<evidence type="ECO:0000256" key="3">
    <source>
        <dbReference type="ARBA" id="ARBA00012239"/>
    </source>
</evidence>
<dbReference type="InterPro" id="IPR020578">
    <property type="entry name" value="Aminotrans_V_PyrdxlP_BS"/>
</dbReference>
<evidence type="ECO:0000256" key="6">
    <source>
        <dbReference type="ARBA" id="ARBA00050776"/>
    </source>
</evidence>
<dbReference type="InterPro" id="IPR010970">
    <property type="entry name" value="Cys_dSase_SufS"/>
</dbReference>
<dbReference type="GO" id="GO:0031071">
    <property type="term" value="F:cysteine desulfurase activity"/>
    <property type="evidence" value="ECO:0007669"/>
    <property type="project" value="UniProtKB-EC"/>
</dbReference>
<dbReference type="Gene3D" id="3.90.1150.10">
    <property type="entry name" value="Aspartate Aminotransferase, domain 1"/>
    <property type="match status" value="1"/>
</dbReference>
<evidence type="ECO:0000313" key="10">
    <source>
        <dbReference type="Proteomes" id="UP000316541"/>
    </source>
</evidence>
<dbReference type="CDD" id="cd06453">
    <property type="entry name" value="SufS_like"/>
    <property type="match status" value="1"/>
</dbReference>
<dbReference type="GO" id="GO:0006534">
    <property type="term" value="P:cysteine metabolic process"/>
    <property type="evidence" value="ECO:0007669"/>
    <property type="project" value="InterPro"/>
</dbReference>
<organism evidence="9 10">
    <name type="scientific">Microbispora hainanensis</name>
    <dbReference type="NCBI Taxonomy" id="568844"/>
    <lineage>
        <taxon>Bacteria</taxon>
        <taxon>Bacillati</taxon>
        <taxon>Actinomycetota</taxon>
        <taxon>Actinomycetes</taxon>
        <taxon>Streptosporangiales</taxon>
        <taxon>Streptosporangiaceae</taxon>
        <taxon>Microbispora</taxon>
    </lineage>
</organism>
<dbReference type="GO" id="GO:0030170">
    <property type="term" value="F:pyridoxal phosphate binding"/>
    <property type="evidence" value="ECO:0007669"/>
    <property type="project" value="InterPro"/>
</dbReference>
<dbReference type="InterPro" id="IPR015424">
    <property type="entry name" value="PyrdxlP-dep_Trfase"/>
</dbReference>
<evidence type="ECO:0000256" key="7">
    <source>
        <dbReference type="RuleBase" id="RU004504"/>
    </source>
</evidence>
<dbReference type="EMBL" id="VIRM01000049">
    <property type="protein sequence ID" value="TQS17217.1"/>
    <property type="molecule type" value="Genomic_DNA"/>
</dbReference>
<dbReference type="PROSITE" id="PS00595">
    <property type="entry name" value="AA_TRANSFER_CLASS_5"/>
    <property type="match status" value="1"/>
</dbReference>
<dbReference type="PANTHER" id="PTHR43586">
    <property type="entry name" value="CYSTEINE DESULFURASE"/>
    <property type="match status" value="1"/>
</dbReference>